<accession>A0AAV9F9C8</accession>
<keyword evidence="5 6" id="KW-0472">Membrane</keyword>
<dbReference type="InterPro" id="IPR044991">
    <property type="entry name" value="TET_plant"/>
</dbReference>
<dbReference type="GO" id="GO:0016020">
    <property type="term" value="C:membrane"/>
    <property type="evidence" value="ECO:0007669"/>
    <property type="project" value="UniProtKB-SubCell"/>
</dbReference>
<reference evidence="7" key="2">
    <citation type="submission" date="2023-06" db="EMBL/GenBank/DDBJ databases">
        <authorList>
            <person name="Ma L."/>
            <person name="Liu K.-W."/>
            <person name="Li Z."/>
            <person name="Hsiao Y.-Y."/>
            <person name="Qi Y."/>
            <person name="Fu T."/>
            <person name="Tang G."/>
            <person name="Zhang D."/>
            <person name="Sun W.-H."/>
            <person name="Liu D.-K."/>
            <person name="Li Y."/>
            <person name="Chen G.-Z."/>
            <person name="Liu X.-D."/>
            <person name="Liao X.-Y."/>
            <person name="Jiang Y.-T."/>
            <person name="Yu X."/>
            <person name="Hao Y."/>
            <person name="Huang J."/>
            <person name="Zhao X.-W."/>
            <person name="Ke S."/>
            <person name="Chen Y.-Y."/>
            <person name="Wu W.-L."/>
            <person name="Hsu J.-L."/>
            <person name="Lin Y.-F."/>
            <person name="Huang M.-D."/>
            <person name="Li C.-Y."/>
            <person name="Huang L."/>
            <person name="Wang Z.-W."/>
            <person name="Zhao X."/>
            <person name="Zhong W.-Y."/>
            <person name="Peng D.-H."/>
            <person name="Ahmad S."/>
            <person name="Lan S."/>
            <person name="Zhang J.-S."/>
            <person name="Tsai W.-C."/>
            <person name="Van De Peer Y."/>
            <person name="Liu Z.-J."/>
        </authorList>
    </citation>
    <scope>NUCLEOTIDE SEQUENCE</scope>
    <source>
        <strain evidence="7">CP</strain>
        <tissue evidence="7">Leaves</tissue>
    </source>
</reference>
<evidence type="ECO:0000313" key="7">
    <source>
        <dbReference type="EMBL" id="KAK1322580.1"/>
    </source>
</evidence>
<evidence type="ECO:0000256" key="5">
    <source>
        <dbReference type="ARBA" id="ARBA00023136"/>
    </source>
</evidence>
<dbReference type="GO" id="GO:0009734">
    <property type="term" value="P:auxin-activated signaling pathway"/>
    <property type="evidence" value="ECO:0007669"/>
    <property type="project" value="InterPro"/>
</dbReference>
<sequence length="146" mass="16470">MYRFSNTVIGYLNLQTMLASIPIIGGGLWVAKSNAKCKGFLQMPLLFDRFVVLLVSIMGSVGACFNIAWALYIYLVVVIFLIVPILCLTIFGFIMTSKGGGVEVPSQLYREYRLEDYSPWLRNRVKGVDEWRSITACLLGSKDYHN</sequence>
<organism evidence="7 8">
    <name type="scientific">Acorus calamus</name>
    <name type="common">Sweet flag</name>
    <dbReference type="NCBI Taxonomy" id="4465"/>
    <lineage>
        <taxon>Eukaryota</taxon>
        <taxon>Viridiplantae</taxon>
        <taxon>Streptophyta</taxon>
        <taxon>Embryophyta</taxon>
        <taxon>Tracheophyta</taxon>
        <taxon>Spermatophyta</taxon>
        <taxon>Magnoliopsida</taxon>
        <taxon>Liliopsida</taxon>
        <taxon>Acoraceae</taxon>
        <taxon>Acorus</taxon>
    </lineage>
</organism>
<dbReference type="Pfam" id="PF00335">
    <property type="entry name" value="Tetraspanin"/>
    <property type="match status" value="1"/>
</dbReference>
<evidence type="ECO:0000256" key="2">
    <source>
        <dbReference type="ARBA" id="ARBA00006840"/>
    </source>
</evidence>
<comment type="similarity">
    <text evidence="2">Belongs to the tetraspanin (TM4SF) family.</text>
</comment>
<keyword evidence="3 6" id="KW-0812">Transmembrane</keyword>
<dbReference type="Proteomes" id="UP001180020">
    <property type="component" value="Unassembled WGS sequence"/>
</dbReference>
<feature type="transmembrane region" description="Helical" evidence="6">
    <location>
        <begin position="74"/>
        <end position="94"/>
    </location>
</feature>
<feature type="transmembrane region" description="Helical" evidence="6">
    <location>
        <begin position="12"/>
        <end position="30"/>
    </location>
</feature>
<protein>
    <submittedName>
        <fullName evidence="7">Tetraspanin-6</fullName>
    </submittedName>
</protein>
<evidence type="ECO:0000256" key="4">
    <source>
        <dbReference type="ARBA" id="ARBA00022989"/>
    </source>
</evidence>
<keyword evidence="4 6" id="KW-1133">Transmembrane helix</keyword>
<dbReference type="AlphaFoldDB" id="A0AAV9F9C8"/>
<evidence type="ECO:0000256" key="3">
    <source>
        <dbReference type="ARBA" id="ARBA00022692"/>
    </source>
</evidence>
<evidence type="ECO:0000313" key="8">
    <source>
        <dbReference type="Proteomes" id="UP001180020"/>
    </source>
</evidence>
<reference evidence="7" key="1">
    <citation type="journal article" date="2023" name="Nat. Commun.">
        <title>Diploid and tetraploid genomes of Acorus and the evolution of monocots.</title>
        <authorList>
            <person name="Ma L."/>
            <person name="Liu K.W."/>
            <person name="Li Z."/>
            <person name="Hsiao Y.Y."/>
            <person name="Qi Y."/>
            <person name="Fu T."/>
            <person name="Tang G.D."/>
            <person name="Zhang D."/>
            <person name="Sun W.H."/>
            <person name="Liu D.K."/>
            <person name="Li Y."/>
            <person name="Chen G.Z."/>
            <person name="Liu X.D."/>
            <person name="Liao X.Y."/>
            <person name="Jiang Y.T."/>
            <person name="Yu X."/>
            <person name="Hao Y."/>
            <person name="Huang J."/>
            <person name="Zhao X.W."/>
            <person name="Ke S."/>
            <person name="Chen Y.Y."/>
            <person name="Wu W.L."/>
            <person name="Hsu J.L."/>
            <person name="Lin Y.F."/>
            <person name="Huang M.D."/>
            <person name="Li C.Y."/>
            <person name="Huang L."/>
            <person name="Wang Z.W."/>
            <person name="Zhao X."/>
            <person name="Zhong W.Y."/>
            <person name="Peng D.H."/>
            <person name="Ahmad S."/>
            <person name="Lan S."/>
            <person name="Zhang J.S."/>
            <person name="Tsai W.C."/>
            <person name="Van de Peer Y."/>
            <person name="Liu Z.J."/>
        </authorList>
    </citation>
    <scope>NUCLEOTIDE SEQUENCE</scope>
    <source>
        <strain evidence="7">CP</strain>
    </source>
</reference>
<dbReference type="EMBL" id="JAUJYO010000003">
    <property type="protein sequence ID" value="KAK1322580.1"/>
    <property type="molecule type" value="Genomic_DNA"/>
</dbReference>
<dbReference type="PANTHER" id="PTHR32191">
    <property type="entry name" value="TETRASPANIN-8-RELATED"/>
    <property type="match status" value="1"/>
</dbReference>
<keyword evidence="8" id="KW-1185">Reference proteome</keyword>
<dbReference type="InterPro" id="IPR018499">
    <property type="entry name" value="Tetraspanin/Peripherin"/>
</dbReference>
<name>A0AAV9F9C8_ACOCL</name>
<evidence type="ECO:0000256" key="1">
    <source>
        <dbReference type="ARBA" id="ARBA00004141"/>
    </source>
</evidence>
<comment type="subcellular location">
    <subcellularLocation>
        <location evidence="1">Membrane</location>
        <topology evidence="1">Multi-pass membrane protein</topology>
    </subcellularLocation>
</comment>
<feature type="transmembrane region" description="Helical" evidence="6">
    <location>
        <begin position="50"/>
        <end position="68"/>
    </location>
</feature>
<evidence type="ECO:0000256" key="6">
    <source>
        <dbReference type="SAM" id="Phobius"/>
    </source>
</evidence>
<gene>
    <name evidence="7" type="primary">TET6</name>
    <name evidence="7" type="ORF">QJS10_CPA03g01246</name>
</gene>
<proteinExistence type="inferred from homology"/>
<comment type="caution">
    <text evidence="7">The sequence shown here is derived from an EMBL/GenBank/DDBJ whole genome shotgun (WGS) entry which is preliminary data.</text>
</comment>